<accession>A0ABT9FLS2</accession>
<evidence type="ECO:0000313" key="2">
    <source>
        <dbReference type="Proteomes" id="UP001241848"/>
    </source>
</evidence>
<dbReference type="InterPro" id="IPR029063">
    <property type="entry name" value="SAM-dependent_MTases_sf"/>
</dbReference>
<proteinExistence type="predicted"/>
<protein>
    <submittedName>
        <fullName evidence="1">Uncharacterized protein</fullName>
    </submittedName>
</protein>
<reference evidence="1 2" key="1">
    <citation type="submission" date="2022-10" db="EMBL/GenBank/DDBJ databases">
        <title>Paenibacillus description and whole genome data of maize root bacterial community.</title>
        <authorList>
            <person name="Marton D."/>
            <person name="Farkas M."/>
            <person name="Cserhati M."/>
        </authorList>
    </citation>
    <scope>NUCLEOTIDE SEQUENCE [LARGE SCALE GENOMIC DNA]</scope>
    <source>
        <strain evidence="1 2">P96</strain>
    </source>
</reference>
<dbReference type="RefSeq" id="WP_305753334.1">
    <property type="nucleotide sequence ID" value="NZ_JAPCKK010000005.1"/>
</dbReference>
<name>A0ABT9FLS2_9BACL</name>
<sequence>MAKEAGVKKIVALMDYEGNPRQGFRVVFASHFDRPTPLADGENGIFHWLSGFAGESFLSSFRGDERQQMYEKIADRAMPSLFREGVWHADYKRIRVVAVKPA</sequence>
<dbReference type="Proteomes" id="UP001241848">
    <property type="component" value="Unassembled WGS sequence"/>
</dbReference>
<organism evidence="1 2">
    <name type="scientific">Paenibacillus zeirhizosphaerae</name>
    <dbReference type="NCBI Taxonomy" id="2987519"/>
    <lineage>
        <taxon>Bacteria</taxon>
        <taxon>Bacillati</taxon>
        <taxon>Bacillota</taxon>
        <taxon>Bacilli</taxon>
        <taxon>Bacillales</taxon>
        <taxon>Paenibacillaceae</taxon>
        <taxon>Paenibacillus</taxon>
    </lineage>
</organism>
<gene>
    <name evidence="1" type="ORF">OIN60_02660</name>
</gene>
<evidence type="ECO:0000313" key="1">
    <source>
        <dbReference type="EMBL" id="MDP4095693.1"/>
    </source>
</evidence>
<comment type="caution">
    <text evidence="1">The sequence shown here is derived from an EMBL/GenBank/DDBJ whole genome shotgun (WGS) entry which is preliminary data.</text>
</comment>
<dbReference type="Gene3D" id="3.40.50.150">
    <property type="entry name" value="Vaccinia Virus protein VP39"/>
    <property type="match status" value="1"/>
</dbReference>
<keyword evidence="2" id="KW-1185">Reference proteome</keyword>
<dbReference type="EMBL" id="JAPCKK010000005">
    <property type="protein sequence ID" value="MDP4095693.1"/>
    <property type="molecule type" value="Genomic_DNA"/>
</dbReference>